<reference evidence="7 8" key="1">
    <citation type="submission" date="2017-08" db="EMBL/GenBank/DDBJ databases">
        <title>Fine stratification of microbial communities through a metagenomic profile of the photic zone.</title>
        <authorList>
            <person name="Haro-Moreno J.M."/>
            <person name="Lopez-Perez M."/>
            <person name="De La Torre J."/>
            <person name="Picazo A."/>
            <person name="Camacho A."/>
            <person name="Rodriguez-Valera F."/>
        </authorList>
    </citation>
    <scope>NUCLEOTIDE SEQUENCE [LARGE SCALE GENOMIC DNA]</scope>
    <source>
        <strain evidence="7">MED-G24</strain>
    </source>
</reference>
<dbReference type="GO" id="GO:0005840">
    <property type="term" value="C:ribosome"/>
    <property type="evidence" value="ECO:0007669"/>
    <property type="project" value="UniProtKB-KW"/>
</dbReference>
<keyword evidence="3 6" id="KW-0489">Methyltransferase</keyword>
<comment type="subcellular location">
    <subcellularLocation>
        <location evidence="6">Cytoplasm</location>
    </subcellularLocation>
</comment>
<comment type="caution">
    <text evidence="7">The sequence shown here is derived from an EMBL/GenBank/DDBJ whole genome shotgun (WGS) entry which is preliminary data.</text>
</comment>
<feature type="binding site" evidence="6">
    <location>
        <position position="154"/>
    </location>
    <ligand>
        <name>S-adenosyl-L-methionine</name>
        <dbReference type="ChEBI" id="CHEBI:59789"/>
    </ligand>
</feature>
<dbReference type="SUPFAM" id="SSF53335">
    <property type="entry name" value="S-adenosyl-L-methionine-dependent methyltransferases"/>
    <property type="match status" value="1"/>
</dbReference>
<feature type="binding site" evidence="6">
    <location>
        <position position="176"/>
    </location>
    <ligand>
        <name>S-adenosyl-L-methionine</name>
        <dbReference type="ChEBI" id="CHEBI:59789"/>
    </ligand>
</feature>
<dbReference type="Gene3D" id="3.40.50.150">
    <property type="entry name" value="Vaccinia Virus protein VP39"/>
    <property type="match status" value="1"/>
</dbReference>
<keyword evidence="5 6" id="KW-0949">S-adenosyl-L-methionine</keyword>
<dbReference type="CDD" id="cd02440">
    <property type="entry name" value="AdoMet_MTases"/>
    <property type="match status" value="1"/>
</dbReference>
<dbReference type="Proteomes" id="UP000219327">
    <property type="component" value="Unassembled WGS sequence"/>
</dbReference>
<evidence type="ECO:0000256" key="1">
    <source>
        <dbReference type="ARBA" id="ARBA00009741"/>
    </source>
</evidence>
<dbReference type="HAMAP" id="MF_00735">
    <property type="entry name" value="Methyltr_PrmA"/>
    <property type="match status" value="1"/>
</dbReference>
<evidence type="ECO:0000256" key="5">
    <source>
        <dbReference type="ARBA" id="ARBA00022691"/>
    </source>
</evidence>
<dbReference type="Pfam" id="PF06325">
    <property type="entry name" value="PrmA"/>
    <property type="match status" value="1"/>
</dbReference>
<comment type="catalytic activity">
    <reaction evidence="6">
        <text>L-lysyl-[protein] + 3 S-adenosyl-L-methionine = N(6),N(6),N(6)-trimethyl-L-lysyl-[protein] + 3 S-adenosyl-L-homocysteine + 3 H(+)</text>
        <dbReference type="Rhea" id="RHEA:54192"/>
        <dbReference type="Rhea" id="RHEA-COMP:9752"/>
        <dbReference type="Rhea" id="RHEA-COMP:13826"/>
        <dbReference type="ChEBI" id="CHEBI:15378"/>
        <dbReference type="ChEBI" id="CHEBI:29969"/>
        <dbReference type="ChEBI" id="CHEBI:57856"/>
        <dbReference type="ChEBI" id="CHEBI:59789"/>
        <dbReference type="ChEBI" id="CHEBI:61961"/>
    </reaction>
</comment>
<dbReference type="EC" id="2.1.1.-" evidence="6"/>
<dbReference type="InterPro" id="IPR050078">
    <property type="entry name" value="Ribosomal_L11_MeTrfase_PrmA"/>
</dbReference>
<dbReference type="GO" id="GO:0016279">
    <property type="term" value="F:protein-lysine N-methyltransferase activity"/>
    <property type="evidence" value="ECO:0007669"/>
    <property type="project" value="TreeGrafter"/>
</dbReference>
<evidence type="ECO:0000313" key="8">
    <source>
        <dbReference type="Proteomes" id="UP000219327"/>
    </source>
</evidence>
<dbReference type="PIRSF" id="PIRSF000401">
    <property type="entry name" value="RPL11_MTase"/>
    <property type="match status" value="1"/>
</dbReference>
<name>A0A2A5WZY5_9GAMM</name>
<dbReference type="GO" id="GO:0005829">
    <property type="term" value="C:cytosol"/>
    <property type="evidence" value="ECO:0007669"/>
    <property type="project" value="TreeGrafter"/>
</dbReference>
<proteinExistence type="inferred from homology"/>
<dbReference type="PANTHER" id="PTHR43648">
    <property type="entry name" value="ELECTRON TRANSFER FLAVOPROTEIN BETA SUBUNIT LYSINE METHYLTRANSFERASE"/>
    <property type="match status" value="1"/>
</dbReference>
<dbReference type="GO" id="GO:0032259">
    <property type="term" value="P:methylation"/>
    <property type="evidence" value="ECO:0007669"/>
    <property type="project" value="UniProtKB-KW"/>
</dbReference>
<comment type="similarity">
    <text evidence="1 6">Belongs to the methyltransferase superfamily. PrmA family.</text>
</comment>
<dbReference type="PANTHER" id="PTHR43648:SF1">
    <property type="entry name" value="ELECTRON TRANSFER FLAVOPROTEIN BETA SUBUNIT LYSINE METHYLTRANSFERASE"/>
    <property type="match status" value="1"/>
</dbReference>
<dbReference type="AlphaFoldDB" id="A0A2A5WZY5"/>
<dbReference type="EMBL" id="NTKD01000002">
    <property type="protein sequence ID" value="PDH41888.1"/>
    <property type="molecule type" value="Genomic_DNA"/>
</dbReference>
<evidence type="ECO:0000313" key="7">
    <source>
        <dbReference type="EMBL" id="PDH41888.1"/>
    </source>
</evidence>
<comment type="function">
    <text evidence="6">Methylates ribosomal protein L11.</text>
</comment>
<protein>
    <recommendedName>
        <fullName evidence="6">Ribosomal protein L11 methyltransferase</fullName>
        <shortName evidence="6">L11 Mtase</shortName>
        <ecNumber evidence="6">2.1.1.-</ecNumber>
    </recommendedName>
</protein>
<keyword evidence="2 6" id="KW-0963">Cytoplasm</keyword>
<evidence type="ECO:0000256" key="2">
    <source>
        <dbReference type="ARBA" id="ARBA00022490"/>
    </source>
</evidence>
<keyword evidence="7" id="KW-0689">Ribosomal protein</keyword>
<keyword evidence="4 6" id="KW-0808">Transferase</keyword>
<dbReference type="NCBIfam" id="TIGR00406">
    <property type="entry name" value="prmA"/>
    <property type="match status" value="1"/>
</dbReference>
<gene>
    <name evidence="6" type="primary">prmA</name>
    <name evidence="7" type="ORF">CNE99_00715</name>
</gene>
<sequence>MTVSKAEAEEVEQCCWDLGAVSVTMMDDSGVDLLEPAPGETPLWESVSLSGLFEEDVDVQTVELKLRALGLQVHADTILDQDWERAWLARFRPMRFGERLWICPTGFRVDEPGAVVVDLDPGLAFGTGTHATTAMCLEWLDASIQGGEKLLDYGCGSGILTIAAVKLGAGTTTAIDNDPQAVTAARINAARNDIEQSVEVLDSKQRVTSDFDVVVANILAEPLVTLSRKVSGALKSGGLLVLSGIVESQVAWVSDAYTNVRFDEPLVRDGWVRLTGQKQK</sequence>
<dbReference type="InterPro" id="IPR004498">
    <property type="entry name" value="Ribosomal_PrmA_MeTrfase"/>
</dbReference>
<feature type="binding site" evidence="6">
    <location>
        <position position="217"/>
    </location>
    <ligand>
        <name>S-adenosyl-L-methionine</name>
        <dbReference type="ChEBI" id="CHEBI:59789"/>
    </ligand>
</feature>
<organism evidence="7 8">
    <name type="scientific">OM182 bacterium MED-G24</name>
    <dbReference type="NCBI Taxonomy" id="1986255"/>
    <lineage>
        <taxon>Bacteria</taxon>
        <taxon>Pseudomonadati</taxon>
        <taxon>Pseudomonadota</taxon>
        <taxon>Gammaproteobacteria</taxon>
        <taxon>OMG group</taxon>
        <taxon>OM182 clade</taxon>
    </lineage>
</organism>
<feature type="binding site" evidence="6">
    <location>
        <position position="133"/>
    </location>
    <ligand>
        <name>S-adenosyl-L-methionine</name>
        <dbReference type="ChEBI" id="CHEBI:59789"/>
    </ligand>
</feature>
<evidence type="ECO:0000256" key="3">
    <source>
        <dbReference type="ARBA" id="ARBA00022603"/>
    </source>
</evidence>
<evidence type="ECO:0000256" key="6">
    <source>
        <dbReference type="HAMAP-Rule" id="MF_00735"/>
    </source>
</evidence>
<keyword evidence="7" id="KW-0687">Ribonucleoprotein</keyword>
<accession>A0A2A5WZY5</accession>
<dbReference type="InterPro" id="IPR029063">
    <property type="entry name" value="SAM-dependent_MTases_sf"/>
</dbReference>
<evidence type="ECO:0000256" key="4">
    <source>
        <dbReference type="ARBA" id="ARBA00022679"/>
    </source>
</evidence>